<feature type="region of interest" description="Disordered" evidence="1">
    <location>
        <begin position="1"/>
        <end position="40"/>
    </location>
</feature>
<evidence type="ECO:0000256" key="2">
    <source>
        <dbReference type="SAM" id="Phobius"/>
    </source>
</evidence>
<protein>
    <submittedName>
        <fullName evidence="4">Uncharacterized protein</fullName>
    </submittedName>
</protein>
<feature type="compositionally biased region" description="Polar residues" evidence="1">
    <location>
        <begin position="1"/>
        <end position="36"/>
    </location>
</feature>
<accession>A0AAF3FRM2</accession>
<feature type="transmembrane region" description="Helical" evidence="2">
    <location>
        <begin position="82"/>
        <end position="100"/>
    </location>
</feature>
<keyword evidence="3" id="KW-1185">Reference proteome</keyword>
<keyword evidence="2" id="KW-0472">Membrane</keyword>
<evidence type="ECO:0000256" key="1">
    <source>
        <dbReference type="SAM" id="MobiDB-lite"/>
    </source>
</evidence>
<evidence type="ECO:0000313" key="3">
    <source>
        <dbReference type="Proteomes" id="UP000887575"/>
    </source>
</evidence>
<organism evidence="3 4">
    <name type="scientific">Mesorhabditis belari</name>
    <dbReference type="NCBI Taxonomy" id="2138241"/>
    <lineage>
        <taxon>Eukaryota</taxon>
        <taxon>Metazoa</taxon>
        <taxon>Ecdysozoa</taxon>
        <taxon>Nematoda</taxon>
        <taxon>Chromadorea</taxon>
        <taxon>Rhabditida</taxon>
        <taxon>Rhabditina</taxon>
        <taxon>Rhabditomorpha</taxon>
        <taxon>Rhabditoidea</taxon>
        <taxon>Rhabditidae</taxon>
        <taxon>Mesorhabditinae</taxon>
        <taxon>Mesorhabditis</taxon>
    </lineage>
</organism>
<dbReference type="AlphaFoldDB" id="A0AAF3FRM2"/>
<keyword evidence="2" id="KW-0812">Transmembrane</keyword>
<evidence type="ECO:0000313" key="4">
    <source>
        <dbReference type="WBParaSite" id="MBELARI_LOCUS99"/>
    </source>
</evidence>
<proteinExistence type="predicted"/>
<sequence length="119" mass="13318">MPASQSPGCSTTNDDSNRNIETPNTGQAQQNLQNPEQIKKDKKRRKMIFGTIIGCWIAVYSVDVMGRHSLNNTEIFSGKCNWAPGLGTFTLIVVIINDYSEFLEAFSPMYLCFTVCMLD</sequence>
<name>A0AAF3FRM2_9BILA</name>
<keyword evidence="2" id="KW-1133">Transmembrane helix</keyword>
<dbReference type="Proteomes" id="UP000887575">
    <property type="component" value="Unassembled WGS sequence"/>
</dbReference>
<reference evidence="4" key="1">
    <citation type="submission" date="2024-02" db="UniProtKB">
        <authorList>
            <consortium name="WormBaseParasite"/>
        </authorList>
    </citation>
    <scope>IDENTIFICATION</scope>
</reference>
<dbReference type="WBParaSite" id="MBELARI_LOCUS99">
    <property type="protein sequence ID" value="MBELARI_LOCUS99"/>
    <property type="gene ID" value="MBELARI_LOCUS99"/>
</dbReference>
<feature type="transmembrane region" description="Helical" evidence="2">
    <location>
        <begin position="47"/>
        <end position="62"/>
    </location>
</feature>